<feature type="region of interest" description="Disordered" evidence="1">
    <location>
        <begin position="58"/>
        <end position="106"/>
    </location>
</feature>
<protein>
    <submittedName>
        <fullName evidence="2">Uncharacterized protein</fullName>
    </submittedName>
</protein>
<sequence>MSRNTTSRPRMAAVYAPDTVRARRWHGDGDVRGYRPPSGWMARADLTDLHPITGRALPCGGLSKRRNNVQSKIATSPPSIRRRRGGRASALRAVRRSVPADAGKVR</sequence>
<name>A0A6M5CKC6_PSEFL</name>
<reference evidence="2" key="1">
    <citation type="submission" date="2020-04" db="EMBL/GenBank/DDBJ databases">
        <authorList>
            <person name="Hall J.P.J."/>
        </authorList>
    </citation>
    <scope>NUCLEOTIDE SEQUENCE</scope>
    <source>
        <strain evidence="2">SBW25</strain>
    </source>
</reference>
<organism evidence="2">
    <name type="scientific">Pseudomonas fluorescens</name>
    <dbReference type="NCBI Taxonomy" id="294"/>
    <lineage>
        <taxon>Bacteria</taxon>
        <taxon>Pseudomonadati</taxon>
        <taxon>Pseudomonadota</taxon>
        <taxon>Gammaproteobacteria</taxon>
        <taxon>Pseudomonadales</taxon>
        <taxon>Pseudomonadaceae</taxon>
        <taxon>Pseudomonas</taxon>
    </lineage>
</organism>
<proteinExistence type="predicted"/>
<evidence type="ECO:0000256" key="1">
    <source>
        <dbReference type="SAM" id="MobiDB-lite"/>
    </source>
</evidence>
<dbReference type="EMBL" id="MT279197">
    <property type="protein sequence ID" value="QJT73619.1"/>
    <property type="molecule type" value="Genomic_DNA"/>
</dbReference>
<evidence type="ECO:0000313" key="2">
    <source>
        <dbReference type="EMBL" id="QJT73619.1"/>
    </source>
</evidence>
<accession>A0A6M5CKC6</accession>
<feature type="compositionally biased region" description="Low complexity" evidence="1">
    <location>
        <begin position="87"/>
        <end position="100"/>
    </location>
</feature>
<dbReference type="AlphaFoldDB" id="A0A6M5CKC6"/>